<keyword evidence="13" id="KW-1185">Reference proteome</keyword>
<dbReference type="Proteomes" id="UP000294829">
    <property type="component" value="Unassembled WGS sequence"/>
</dbReference>
<evidence type="ECO:0000256" key="8">
    <source>
        <dbReference type="ARBA" id="ARBA00023285"/>
    </source>
</evidence>
<keyword evidence="6 10" id="KW-0560">Oxidoreductase</keyword>
<evidence type="ECO:0000256" key="4">
    <source>
        <dbReference type="ARBA" id="ARBA00022634"/>
    </source>
</evidence>
<keyword evidence="4 10" id="KW-0237">DNA synthesis</keyword>
<feature type="domain" description="Ribonucleotide reductase large subunit C-terminal" evidence="11">
    <location>
        <begin position="85"/>
        <end position="611"/>
    </location>
</feature>
<dbReference type="PANTHER" id="PTHR43371">
    <property type="entry name" value="VITAMIN B12-DEPENDENT RIBONUCLEOTIDE REDUCTASE"/>
    <property type="match status" value="1"/>
</dbReference>
<reference evidence="12 13" key="1">
    <citation type="submission" date="2019-03" db="EMBL/GenBank/DDBJ databases">
        <title>Sapientia aquatica gen. nov., sp. nov., isolated from a crater lake.</title>
        <authorList>
            <person name="Felfoldi T."/>
            <person name="Szabo A."/>
            <person name="Toth E."/>
            <person name="Schumann P."/>
            <person name="Keki Z."/>
            <person name="Marialigeti K."/>
            <person name="Mathe I."/>
        </authorList>
    </citation>
    <scope>NUCLEOTIDE SEQUENCE [LARGE SCALE GENOMIC DNA]</scope>
    <source>
        <strain evidence="12 13">SA-152</strain>
    </source>
</reference>
<evidence type="ECO:0000256" key="3">
    <source>
        <dbReference type="ARBA" id="ARBA00022628"/>
    </source>
</evidence>
<keyword evidence="3 10" id="KW-0846">Cobalamin</keyword>
<name>A0A4R5W7F5_9BURK</name>
<evidence type="ECO:0000256" key="10">
    <source>
        <dbReference type="RuleBase" id="RU364064"/>
    </source>
</evidence>
<keyword evidence="7" id="KW-1015">Disulfide bond</keyword>
<protein>
    <recommendedName>
        <fullName evidence="10">Vitamin B12-dependent ribonucleotide reductase</fullName>
        <ecNumber evidence="10">1.17.4.1</ecNumber>
    </recommendedName>
</protein>
<evidence type="ECO:0000256" key="2">
    <source>
        <dbReference type="ARBA" id="ARBA00007405"/>
    </source>
</evidence>
<comment type="similarity">
    <text evidence="2 10">Belongs to the ribonucleoside diphosphate reductase class-2 family.</text>
</comment>
<evidence type="ECO:0000256" key="5">
    <source>
        <dbReference type="ARBA" id="ARBA00022741"/>
    </source>
</evidence>
<dbReference type="OrthoDB" id="9762933at2"/>
<evidence type="ECO:0000256" key="1">
    <source>
        <dbReference type="ARBA" id="ARBA00001922"/>
    </source>
</evidence>
<dbReference type="Pfam" id="PF02867">
    <property type="entry name" value="Ribonuc_red_lgC"/>
    <property type="match status" value="1"/>
</dbReference>
<comment type="function">
    <text evidence="10">Catalyzes the reduction of ribonucleotides to deoxyribonucleotides. May function to provide a pool of deoxyribonucleotide precursors for DNA repair during oxygen limitation and/or for immediate growth after restoration of oxygen.</text>
</comment>
<dbReference type="EC" id="1.17.4.1" evidence="10"/>
<dbReference type="InterPro" id="IPR000788">
    <property type="entry name" value="RNR_lg_C"/>
</dbReference>
<keyword evidence="5 10" id="KW-0547">Nucleotide-binding</keyword>
<dbReference type="InterPro" id="IPR013344">
    <property type="entry name" value="RNR_NrdJ/NrdZ"/>
</dbReference>
<dbReference type="PRINTS" id="PR01183">
    <property type="entry name" value="RIBORDTASEM1"/>
</dbReference>
<comment type="cofactor">
    <cofactor evidence="1 10">
        <name>adenosylcob(III)alamin</name>
        <dbReference type="ChEBI" id="CHEBI:18408"/>
    </cofactor>
</comment>
<dbReference type="GO" id="GO:0031419">
    <property type="term" value="F:cobalamin binding"/>
    <property type="evidence" value="ECO:0007669"/>
    <property type="project" value="UniProtKB-KW"/>
</dbReference>
<evidence type="ECO:0000313" key="13">
    <source>
        <dbReference type="Proteomes" id="UP000294829"/>
    </source>
</evidence>
<dbReference type="NCBIfam" id="TIGR02504">
    <property type="entry name" value="NrdJ_Z"/>
    <property type="match status" value="1"/>
</dbReference>
<dbReference type="EMBL" id="SMYL01000001">
    <property type="protein sequence ID" value="TDK68205.1"/>
    <property type="molecule type" value="Genomic_DNA"/>
</dbReference>
<accession>A0A4R5W7F5</accession>
<dbReference type="AlphaFoldDB" id="A0A4R5W7F5"/>
<evidence type="ECO:0000259" key="11">
    <source>
        <dbReference type="Pfam" id="PF02867"/>
    </source>
</evidence>
<sequence>MNTTKDGFIPNKNPSQQEITTIILQEKYCKGSETTQFDVLQRVAKGLGQDQQQQVEFLDTFQTGFVGGGRIMSAGGTDIAATLINCFVQEVNDCISSDDPHAPGIYDALKQAAETMRRGGGVGYDFSRIRPKGAMVNGTQSIASGPLSYMYVFDQSCSTVESAGSRRGAQMGVLRIDHPDVEAFIHAKDGLQVGELPVDDQTKKLLQELMVNNYSFADKMRQGFTKLRNFNISVAVTDDFMRAVESDSDWELVHKAQPDATFKEAYLRADGLWVYHKVKARYLWNQIMASTYDHAEPGVLFIDKINRDNNLSYCEIIESTNPCGEQPLPAYGCCDLGSTILPRFVLNPFTAHASFDWNKFAKVVRGAVHILDRVLDTTLWPLPEQQHEAQQKRRIGLGYTGLGDTLIMLGLRYNSDEGRAMAAKISEEMRNNAYRASIDLAKKYGAFPLFDADQYLAAPRFASRLPDDIKADIRQYGIRNSHLLSIAPTGTISMAFADNASNGIEPPFSWSYNRRKREKDGTEKTIRVVDHALRVYEDLHGEVTDFAKLPDYFVSALDISAQDHMQMCAVVAPFIDTAISKTVNVPADYPFNDFQDLYTSAWRAGLKGIATFRPNSVLGSVLSVEPKVEVNLAPNDLEANDPDRRISLKEVPQPALASLRWPGRPRIPNGNPSWTYLVEHHKGDFSIVIGQVETGSVHPFEVWVNGNEQPRVLGAIAKTLSMDMRTGDPQWLKMKLESLAKTNGDDGFELQLGEHTIYAPSLVAGLAKIIQRRLEDLGVYDTDEPSPMIAALFSRKEPKSGTDGTMSWSVDIKNPATGDDLLMIVKECRLPNGRLQPYSVWLAGDYPKVMDGLTKLLSMDMRVIDPAWIGMKLRKLLTFSEHRGDFLAKVPGSEKQQSYPSTVAYIATLLLHRYKLLGILTEEGYPVEQMGVFDAPSEKLVATKSGKDAKKATFTKTNKKCPECHMYAVVKRDGCDFCTACSAIGSCG</sequence>
<gene>
    <name evidence="12" type="ORF">E2I14_01260</name>
</gene>
<proteinExistence type="inferred from homology"/>
<dbReference type="PANTHER" id="PTHR43371:SF1">
    <property type="entry name" value="RIBONUCLEOSIDE-DIPHOSPHATE REDUCTASE"/>
    <property type="match status" value="1"/>
</dbReference>
<dbReference type="Gene3D" id="3.20.70.20">
    <property type="match status" value="1"/>
</dbReference>
<dbReference type="SUPFAM" id="SSF51998">
    <property type="entry name" value="PFL-like glycyl radical enzymes"/>
    <property type="match status" value="1"/>
</dbReference>
<keyword evidence="8 10" id="KW-0170">Cobalt</keyword>
<dbReference type="GO" id="GO:0071897">
    <property type="term" value="P:DNA biosynthetic process"/>
    <property type="evidence" value="ECO:0007669"/>
    <property type="project" value="UniProtKB-KW"/>
</dbReference>
<dbReference type="InterPro" id="IPR050862">
    <property type="entry name" value="RdRp_reductase_class-2"/>
</dbReference>
<dbReference type="RefSeq" id="WP_133324643.1">
    <property type="nucleotide sequence ID" value="NZ_SMYL01000001.1"/>
</dbReference>
<dbReference type="CDD" id="cd02888">
    <property type="entry name" value="RNR_II_dimer"/>
    <property type="match status" value="1"/>
</dbReference>
<comment type="caution">
    <text evidence="12">The sequence shown here is derived from an EMBL/GenBank/DDBJ whole genome shotgun (WGS) entry which is preliminary data.</text>
</comment>
<organism evidence="12 13">
    <name type="scientific">Sapientia aquatica</name>
    <dbReference type="NCBI Taxonomy" id="1549640"/>
    <lineage>
        <taxon>Bacteria</taxon>
        <taxon>Pseudomonadati</taxon>
        <taxon>Pseudomonadota</taxon>
        <taxon>Betaproteobacteria</taxon>
        <taxon>Burkholderiales</taxon>
        <taxon>Oxalobacteraceae</taxon>
        <taxon>Sapientia</taxon>
    </lineage>
</organism>
<dbReference type="GO" id="GO:0000166">
    <property type="term" value="F:nucleotide binding"/>
    <property type="evidence" value="ECO:0007669"/>
    <property type="project" value="UniProtKB-KW"/>
</dbReference>
<evidence type="ECO:0000256" key="9">
    <source>
        <dbReference type="ARBA" id="ARBA00047754"/>
    </source>
</evidence>
<dbReference type="GO" id="GO:0004748">
    <property type="term" value="F:ribonucleoside-diphosphate reductase activity, thioredoxin disulfide as acceptor"/>
    <property type="evidence" value="ECO:0007669"/>
    <property type="project" value="UniProtKB-EC"/>
</dbReference>
<evidence type="ECO:0000256" key="6">
    <source>
        <dbReference type="ARBA" id="ARBA00023002"/>
    </source>
</evidence>
<comment type="catalytic activity">
    <reaction evidence="9 10">
        <text>a 2'-deoxyribonucleoside 5'-diphosphate + [thioredoxin]-disulfide + H2O = a ribonucleoside 5'-diphosphate + [thioredoxin]-dithiol</text>
        <dbReference type="Rhea" id="RHEA:23252"/>
        <dbReference type="Rhea" id="RHEA-COMP:10698"/>
        <dbReference type="Rhea" id="RHEA-COMP:10700"/>
        <dbReference type="ChEBI" id="CHEBI:15377"/>
        <dbReference type="ChEBI" id="CHEBI:29950"/>
        <dbReference type="ChEBI" id="CHEBI:50058"/>
        <dbReference type="ChEBI" id="CHEBI:57930"/>
        <dbReference type="ChEBI" id="CHEBI:73316"/>
        <dbReference type="EC" id="1.17.4.1"/>
    </reaction>
</comment>
<evidence type="ECO:0000256" key="7">
    <source>
        <dbReference type="ARBA" id="ARBA00023157"/>
    </source>
</evidence>
<evidence type="ECO:0000313" key="12">
    <source>
        <dbReference type="EMBL" id="TDK68205.1"/>
    </source>
</evidence>